<dbReference type="InterPro" id="IPR035940">
    <property type="entry name" value="CAP_sf"/>
</dbReference>
<organism evidence="2">
    <name type="scientific">Haemonchus placei</name>
    <name type="common">Barber's pole worm</name>
    <dbReference type="NCBI Taxonomy" id="6290"/>
    <lineage>
        <taxon>Eukaryota</taxon>
        <taxon>Metazoa</taxon>
        <taxon>Ecdysozoa</taxon>
        <taxon>Nematoda</taxon>
        <taxon>Chromadorea</taxon>
        <taxon>Rhabditida</taxon>
        <taxon>Rhabditina</taxon>
        <taxon>Rhabditomorpha</taxon>
        <taxon>Strongyloidea</taxon>
        <taxon>Trichostrongylidae</taxon>
        <taxon>Haemonchus</taxon>
    </lineage>
</organism>
<dbReference type="AlphaFoldDB" id="A0A158QNB2"/>
<sequence length="221" mass="23779">LSRKRHRHVISYSHSAHPVYASNMHWHPWWCEQKHSSKMIYYKATKAGCAVQQCGYTYAAACAFDKAPQWGEPIYIADPNAYGCSTDEDCSSVINGSICKTGYWSGLCGFKAPTTTTSTTTSSTEITSSAPETSAPSRATATSAAGKTTSATGSTKSTGTTKETEPSSTVATSTSQSEYIIKLINEMRAEVANGNISTSYGSLPSSLHMFQLVRYQTTSCL</sequence>
<evidence type="ECO:0000256" key="1">
    <source>
        <dbReference type="SAM" id="MobiDB-lite"/>
    </source>
</evidence>
<dbReference type="Gene3D" id="3.40.33.10">
    <property type="entry name" value="CAP"/>
    <property type="match status" value="1"/>
</dbReference>
<proteinExistence type="predicted"/>
<feature type="compositionally biased region" description="Low complexity" evidence="1">
    <location>
        <begin position="115"/>
        <end position="169"/>
    </location>
</feature>
<feature type="region of interest" description="Disordered" evidence="1">
    <location>
        <begin position="115"/>
        <end position="173"/>
    </location>
</feature>
<name>A0A158QNB2_HAEPC</name>
<dbReference type="WBParaSite" id="HPLM_0001009001-mRNA-1">
    <property type="protein sequence ID" value="HPLM_0001009001-mRNA-1"/>
    <property type="gene ID" value="HPLM_0001009001"/>
</dbReference>
<protein>
    <submittedName>
        <fullName evidence="2">SCP domain-containing protein</fullName>
    </submittedName>
</protein>
<evidence type="ECO:0000313" key="2">
    <source>
        <dbReference type="WBParaSite" id="HPLM_0001009001-mRNA-1"/>
    </source>
</evidence>
<accession>A0A158QNB2</accession>
<reference evidence="2" key="1">
    <citation type="submission" date="2016-04" db="UniProtKB">
        <authorList>
            <consortium name="WormBaseParasite"/>
        </authorList>
    </citation>
    <scope>IDENTIFICATION</scope>
</reference>